<feature type="transmembrane region" description="Helical" evidence="8">
    <location>
        <begin position="18"/>
        <end position="35"/>
    </location>
</feature>
<keyword evidence="5 8" id="KW-0472">Membrane</keyword>
<feature type="transmembrane region" description="Helical" evidence="8">
    <location>
        <begin position="412"/>
        <end position="433"/>
    </location>
</feature>
<feature type="transmembrane region" description="Helical" evidence="8">
    <location>
        <begin position="136"/>
        <end position="154"/>
    </location>
</feature>
<evidence type="ECO:0000256" key="1">
    <source>
        <dbReference type="ARBA" id="ARBA00004141"/>
    </source>
</evidence>
<feature type="transmembrane region" description="Helical" evidence="8">
    <location>
        <begin position="166"/>
        <end position="186"/>
    </location>
</feature>
<proteinExistence type="inferred from homology"/>
<feature type="transmembrane region" description="Helical" evidence="8">
    <location>
        <begin position="318"/>
        <end position="337"/>
    </location>
</feature>
<evidence type="ECO:0000313" key="10">
    <source>
        <dbReference type="EMBL" id="CAI8012593.1"/>
    </source>
</evidence>
<dbReference type="GO" id="GO:0016020">
    <property type="term" value="C:membrane"/>
    <property type="evidence" value="ECO:0007669"/>
    <property type="project" value="UniProtKB-SubCell"/>
</dbReference>
<dbReference type="Pfam" id="PF07690">
    <property type="entry name" value="MFS_1"/>
    <property type="match status" value="1"/>
</dbReference>
<comment type="subcellular location">
    <subcellularLocation>
        <location evidence="1">Membrane</location>
        <topology evidence="1">Multi-pass membrane protein</topology>
    </subcellularLocation>
</comment>
<name>A0AA35W900_GEOBA</name>
<gene>
    <name evidence="10" type="ORF">GBAR_LOCUS8082</name>
</gene>
<dbReference type="PROSITE" id="PS50850">
    <property type="entry name" value="MFS"/>
    <property type="match status" value="1"/>
</dbReference>
<dbReference type="InterPro" id="IPR036259">
    <property type="entry name" value="MFS_trans_sf"/>
</dbReference>
<feature type="transmembrane region" description="Helical" evidence="8">
    <location>
        <begin position="279"/>
        <end position="298"/>
    </location>
</feature>
<keyword evidence="3 8" id="KW-0812">Transmembrane</keyword>
<evidence type="ECO:0000256" key="5">
    <source>
        <dbReference type="ARBA" id="ARBA00023136"/>
    </source>
</evidence>
<evidence type="ECO:0000259" key="9">
    <source>
        <dbReference type="PROSITE" id="PS50850"/>
    </source>
</evidence>
<dbReference type="InterPro" id="IPR044770">
    <property type="entry name" value="MFS_spinster-like"/>
</dbReference>
<feature type="compositionally biased region" description="Basic residues" evidence="7">
    <location>
        <begin position="482"/>
        <end position="498"/>
    </location>
</feature>
<accession>A0AA35W900</accession>
<evidence type="ECO:0000256" key="4">
    <source>
        <dbReference type="ARBA" id="ARBA00022989"/>
    </source>
</evidence>
<keyword evidence="2" id="KW-0813">Transport</keyword>
<reference evidence="10" key="1">
    <citation type="submission" date="2023-03" db="EMBL/GenBank/DDBJ databases">
        <authorList>
            <person name="Steffen K."/>
            <person name="Cardenas P."/>
        </authorList>
    </citation>
    <scope>NUCLEOTIDE SEQUENCE</scope>
</reference>
<feature type="region of interest" description="Disordered" evidence="7">
    <location>
        <begin position="482"/>
        <end position="527"/>
    </location>
</feature>
<organism evidence="10 11">
    <name type="scientific">Geodia barretti</name>
    <name type="common">Barrett's horny sponge</name>
    <dbReference type="NCBI Taxonomy" id="519541"/>
    <lineage>
        <taxon>Eukaryota</taxon>
        <taxon>Metazoa</taxon>
        <taxon>Porifera</taxon>
        <taxon>Demospongiae</taxon>
        <taxon>Heteroscleromorpha</taxon>
        <taxon>Tetractinellida</taxon>
        <taxon>Astrophorina</taxon>
        <taxon>Geodiidae</taxon>
        <taxon>Geodia</taxon>
    </lineage>
</organism>
<dbReference type="GO" id="GO:0022857">
    <property type="term" value="F:transmembrane transporter activity"/>
    <property type="evidence" value="ECO:0007669"/>
    <property type="project" value="InterPro"/>
</dbReference>
<comment type="similarity">
    <text evidence="6">Belongs to the major facilitator superfamily. Spinster (TC 2.A.1.49) family.</text>
</comment>
<evidence type="ECO:0000256" key="2">
    <source>
        <dbReference type="ARBA" id="ARBA00022448"/>
    </source>
</evidence>
<feature type="compositionally biased region" description="Basic and acidic residues" evidence="7">
    <location>
        <begin position="499"/>
        <end position="513"/>
    </location>
</feature>
<feature type="transmembrane region" description="Helical" evidence="8">
    <location>
        <begin position="349"/>
        <end position="371"/>
    </location>
</feature>
<protein>
    <submittedName>
        <fullName evidence="10">Protein spinster homolog 1</fullName>
    </submittedName>
</protein>
<evidence type="ECO:0000313" key="11">
    <source>
        <dbReference type="Proteomes" id="UP001174909"/>
    </source>
</evidence>
<feature type="transmembrane region" description="Helical" evidence="8">
    <location>
        <begin position="445"/>
        <end position="467"/>
    </location>
</feature>
<feature type="transmembrane region" description="Helical" evidence="8">
    <location>
        <begin position="106"/>
        <end position="127"/>
    </location>
</feature>
<keyword evidence="11" id="KW-1185">Reference proteome</keyword>
<dbReference type="SUPFAM" id="SSF103473">
    <property type="entry name" value="MFS general substrate transporter"/>
    <property type="match status" value="1"/>
</dbReference>
<dbReference type="Gene3D" id="1.20.1250.20">
    <property type="entry name" value="MFS general substrate transporter like domains"/>
    <property type="match status" value="2"/>
</dbReference>
<feature type="non-terminal residue" evidence="10">
    <location>
        <position position="1"/>
    </location>
</feature>
<evidence type="ECO:0000256" key="7">
    <source>
        <dbReference type="SAM" id="MobiDB-lite"/>
    </source>
</evidence>
<feature type="domain" description="Major facilitator superfamily (MFS) profile" evidence="9">
    <location>
        <begin position="22"/>
        <end position="466"/>
    </location>
</feature>
<dbReference type="AlphaFoldDB" id="A0AA35W900"/>
<evidence type="ECO:0000256" key="3">
    <source>
        <dbReference type="ARBA" id="ARBA00022692"/>
    </source>
</evidence>
<keyword evidence="4 8" id="KW-1133">Transmembrane helix</keyword>
<feature type="transmembrane region" description="Helical" evidence="8">
    <location>
        <begin position="198"/>
        <end position="217"/>
    </location>
</feature>
<dbReference type="Proteomes" id="UP001174909">
    <property type="component" value="Unassembled WGS sequence"/>
</dbReference>
<sequence>MAIRPATILPFLKGTRPYALYVLVVLMLVFTLNQNDRFLLGATGDAVVKALHFGDFSCTTNKTNVSSSGSCDSSCAKLKTRSDCEESEDAVDCVWDHTPLGLKYELLAGPLFTFIFTLVTIPIGILASSRWVNRRITLALSVVLWSGMTLATGFTRQYWQFLLTRIGLGLFEAVCTPFAASIISDYFQEKFRGTALGLYNWGIYLGYSMAFGFSFVLNAESLGWRWVFIIASLPGFAVALLMLLTVREPARHAHDQSLVVSVRGKSLIKKVLQAYTNPALLTLCVAGGVRLGAGLVWAYNVKTYFSQMHCEGVNVGVYLSWVPLVGGTLGALLGGILSDSLARFSGYKGRMWVLILSQIFAAPFLVGTLFLRSIPLAFMSLIPAYIIGEAWLGICLTVAIELVSPEVSPASISLFLFISNNISSVMPLLLPLLKDYYGLQRAMLILFPGLYVISATLFSVSLCLLIARDLCQKRDDVKLKSPRHVRQASRERKRRKGKERLFEKTPLLSEKDPSLQGDSDSSDSSDCGIFEEIDEREQKEAQKAVSFSADSHGRPVVVAASVNDRDNTREGGWEKARVPGVVPARGGASVSVMSAPPRVQKRGRVERGRRGRVRGYGAVDVPSNSSS</sequence>
<dbReference type="InterPro" id="IPR011701">
    <property type="entry name" value="MFS"/>
</dbReference>
<evidence type="ECO:0000256" key="8">
    <source>
        <dbReference type="SAM" id="Phobius"/>
    </source>
</evidence>
<feature type="transmembrane region" description="Helical" evidence="8">
    <location>
        <begin position="223"/>
        <end position="244"/>
    </location>
</feature>
<dbReference type="PANTHER" id="PTHR23505:SF79">
    <property type="entry name" value="PROTEIN SPINSTER"/>
    <property type="match status" value="1"/>
</dbReference>
<comment type="caution">
    <text evidence="10">The sequence shown here is derived from an EMBL/GenBank/DDBJ whole genome shotgun (WGS) entry which is preliminary data.</text>
</comment>
<dbReference type="InterPro" id="IPR020846">
    <property type="entry name" value="MFS_dom"/>
</dbReference>
<dbReference type="EMBL" id="CASHTH010001196">
    <property type="protein sequence ID" value="CAI8012593.1"/>
    <property type="molecule type" value="Genomic_DNA"/>
</dbReference>
<evidence type="ECO:0000256" key="6">
    <source>
        <dbReference type="ARBA" id="ARBA00024338"/>
    </source>
</evidence>
<dbReference type="PANTHER" id="PTHR23505">
    <property type="entry name" value="SPINSTER"/>
    <property type="match status" value="1"/>
</dbReference>
<feature type="region of interest" description="Disordered" evidence="7">
    <location>
        <begin position="584"/>
        <end position="627"/>
    </location>
</feature>
<feature type="transmembrane region" description="Helical" evidence="8">
    <location>
        <begin position="377"/>
        <end position="400"/>
    </location>
</feature>